<feature type="region of interest" description="Disordered" evidence="1">
    <location>
        <begin position="1"/>
        <end position="233"/>
    </location>
</feature>
<evidence type="ECO:0000256" key="2">
    <source>
        <dbReference type="SAM" id="Phobius"/>
    </source>
</evidence>
<evidence type="ECO:0000313" key="3">
    <source>
        <dbReference type="EMBL" id="MFF4772341.1"/>
    </source>
</evidence>
<keyword evidence="2" id="KW-0812">Transmembrane</keyword>
<dbReference type="RefSeq" id="WP_387340815.1">
    <property type="nucleotide sequence ID" value="NZ_JBIAXI010000003.1"/>
</dbReference>
<feature type="compositionally biased region" description="Low complexity" evidence="1">
    <location>
        <begin position="217"/>
        <end position="229"/>
    </location>
</feature>
<evidence type="ECO:0000313" key="4">
    <source>
        <dbReference type="Proteomes" id="UP001602119"/>
    </source>
</evidence>
<feature type="compositionally biased region" description="Low complexity" evidence="1">
    <location>
        <begin position="134"/>
        <end position="209"/>
    </location>
</feature>
<protein>
    <recommendedName>
        <fullName evidence="5">Translation initiation factor IF-2</fullName>
    </recommendedName>
</protein>
<name>A0ABW6V060_MICFU</name>
<comment type="caution">
    <text evidence="3">The sequence shown here is derived from an EMBL/GenBank/DDBJ whole genome shotgun (WGS) entry which is preliminary data.</text>
</comment>
<accession>A0ABW6V060</accession>
<sequence length="338" mass="34672">MRTEQESRQAARRVPARGRTAVPTAGRAQNGRDGRQVREGETADPPARGARVPAERRVPPAEPPVRRGARGATADPAKNPAGSRSATVPRSRTATSAASTTTTTTAPAATAPAAAASRSASTPKGRTGASGRPAAKNAPTAGAAAKGAMAKGTAAKSTAAKTTATRSGTTTTRQAPARPAPARQAPARPAPVREAPAAGPTTTAEPVALRRTRRPARSAAPATDAAATRSGRRPPRAPFVLLVVGLLCGGLVSLLLLNTVLAQDSFELSDLRSGTERLRQQADELDNQVRMLTQPNALDEQARGGSKLDTNQTAPPRFISSEHESGTRTGGETEGANR</sequence>
<feature type="transmembrane region" description="Helical" evidence="2">
    <location>
        <begin position="239"/>
        <end position="261"/>
    </location>
</feature>
<feature type="region of interest" description="Disordered" evidence="1">
    <location>
        <begin position="295"/>
        <end position="338"/>
    </location>
</feature>
<feature type="compositionally biased region" description="Low complexity" evidence="1">
    <location>
        <begin position="83"/>
        <end position="123"/>
    </location>
</feature>
<keyword evidence="4" id="KW-1185">Reference proteome</keyword>
<keyword evidence="2" id="KW-1133">Transmembrane helix</keyword>
<dbReference type="EMBL" id="JBIAXI010000003">
    <property type="protein sequence ID" value="MFF4772341.1"/>
    <property type="molecule type" value="Genomic_DNA"/>
</dbReference>
<gene>
    <name evidence="3" type="ORF">ACFY05_05725</name>
</gene>
<reference evidence="3 4" key="1">
    <citation type="submission" date="2024-10" db="EMBL/GenBank/DDBJ databases">
        <title>The Natural Products Discovery Center: Release of the First 8490 Sequenced Strains for Exploring Actinobacteria Biosynthetic Diversity.</title>
        <authorList>
            <person name="Kalkreuter E."/>
            <person name="Kautsar S.A."/>
            <person name="Yang D."/>
            <person name="Bader C.D."/>
            <person name="Teijaro C.N."/>
            <person name="Fluegel L."/>
            <person name="Davis C.M."/>
            <person name="Simpson J.R."/>
            <person name="Lauterbach L."/>
            <person name="Steele A.D."/>
            <person name="Gui C."/>
            <person name="Meng S."/>
            <person name="Li G."/>
            <person name="Viehrig K."/>
            <person name="Ye F."/>
            <person name="Su P."/>
            <person name="Kiefer A.F."/>
            <person name="Nichols A."/>
            <person name="Cepeda A.J."/>
            <person name="Yan W."/>
            <person name="Fan B."/>
            <person name="Jiang Y."/>
            <person name="Adhikari A."/>
            <person name="Zheng C.-J."/>
            <person name="Schuster L."/>
            <person name="Cowan T.M."/>
            <person name="Smanski M.J."/>
            <person name="Chevrette M.G."/>
            <person name="De Carvalho L.P.S."/>
            <person name="Shen B."/>
        </authorList>
    </citation>
    <scope>NUCLEOTIDE SEQUENCE [LARGE SCALE GENOMIC DNA]</scope>
    <source>
        <strain evidence="3 4">NPDC001281</strain>
    </source>
</reference>
<keyword evidence="2" id="KW-0472">Membrane</keyword>
<organism evidence="3 4">
    <name type="scientific">Microtetraspora fusca</name>
    <dbReference type="NCBI Taxonomy" id="1997"/>
    <lineage>
        <taxon>Bacteria</taxon>
        <taxon>Bacillati</taxon>
        <taxon>Actinomycetota</taxon>
        <taxon>Actinomycetes</taxon>
        <taxon>Streptosporangiales</taxon>
        <taxon>Streptosporangiaceae</taxon>
        <taxon>Microtetraspora</taxon>
    </lineage>
</organism>
<feature type="compositionally biased region" description="Basic and acidic residues" evidence="1">
    <location>
        <begin position="30"/>
        <end position="41"/>
    </location>
</feature>
<feature type="compositionally biased region" description="Gly residues" evidence="1">
    <location>
        <begin position="328"/>
        <end position="338"/>
    </location>
</feature>
<evidence type="ECO:0000256" key="1">
    <source>
        <dbReference type="SAM" id="MobiDB-lite"/>
    </source>
</evidence>
<dbReference type="Proteomes" id="UP001602119">
    <property type="component" value="Unassembled WGS sequence"/>
</dbReference>
<evidence type="ECO:0008006" key="5">
    <source>
        <dbReference type="Google" id="ProtNLM"/>
    </source>
</evidence>
<proteinExistence type="predicted"/>